<sequence length="210" mass="23663">MDRTDFYDTYFSGLTRISDIVTMILLSRAFLFQAVALLLFSVAGPTVAFIVGGSSVICFHCHPWVSTTPTPPPTTTRILRNKLRLSQTNDSNDDTLREKDKNKDSNENDHGDDDNNDVSFYRDLQQAKAKNFGASIPKEQLQATAAQAESDFFKAMKETQEEFEQTKAELGADAAIDMLLDRIRQEDYQRRKTKDQDDDDVSSQSVGAFE</sequence>
<keyword evidence="2" id="KW-0812">Transmembrane</keyword>
<feature type="compositionally biased region" description="Basic and acidic residues" evidence="1">
    <location>
        <begin position="94"/>
        <end position="109"/>
    </location>
</feature>
<reference evidence="3" key="1">
    <citation type="journal article" date="2021" name="Sci. Rep.">
        <title>Diploid genomic architecture of Nitzschia inconspicua, an elite biomass production diatom.</title>
        <authorList>
            <person name="Oliver A."/>
            <person name="Podell S."/>
            <person name="Pinowska A."/>
            <person name="Traller J.C."/>
            <person name="Smith S.R."/>
            <person name="McClure R."/>
            <person name="Beliaev A."/>
            <person name="Bohutskyi P."/>
            <person name="Hill E.A."/>
            <person name="Rabines A."/>
            <person name="Zheng H."/>
            <person name="Allen L.Z."/>
            <person name="Kuo A."/>
            <person name="Grigoriev I.V."/>
            <person name="Allen A.E."/>
            <person name="Hazlebeck D."/>
            <person name="Allen E.E."/>
        </authorList>
    </citation>
    <scope>NUCLEOTIDE SEQUENCE</scope>
    <source>
        <strain evidence="3">Hildebrandi</strain>
    </source>
</reference>
<name>A0A9K3PGM5_9STRA</name>
<evidence type="ECO:0000256" key="2">
    <source>
        <dbReference type="SAM" id="Phobius"/>
    </source>
</evidence>
<keyword evidence="4" id="KW-1185">Reference proteome</keyword>
<proteinExistence type="predicted"/>
<feature type="region of interest" description="Disordered" evidence="1">
    <location>
        <begin position="88"/>
        <end position="118"/>
    </location>
</feature>
<evidence type="ECO:0000313" key="4">
    <source>
        <dbReference type="Proteomes" id="UP000693970"/>
    </source>
</evidence>
<keyword evidence="2" id="KW-1133">Transmembrane helix</keyword>
<reference evidence="3" key="2">
    <citation type="submission" date="2021-04" db="EMBL/GenBank/DDBJ databases">
        <authorList>
            <person name="Podell S."/>
        </authorList>
    </citation>
    <scope>NUCLEOTIDE SEQUENCE</scope>
    <source>
        <strain evidence="3">Hildebrandi</strain>
    </source>
</reference>
<evidence type="ECO:0000256" key="1">
    <source>
        <dbReference type="SAM" id="MobiDB-lite"/>
    </source>
</evidence>
<feature type="region of interest" description="Disordered" evidence="1">
    <location>
        <begin position="187"/>
        <end position="210"/>
    </location>
</feature>
<feature type="transmembrane region" description="Helical" evidence="2">
    <location>
        <begin position="20"/>
        <end position="40"/>
    </location>
</feature>
<dbReference type="EMBL" id="JAGRRH010000021">
    <property type="protein sequence ID" value="KAG7346678.1"/>
    <property type="molecule type" value="Genomic_DNA"/>
</dbReference>
<keyword evidence="2" id="KW-0472">Membrane</keyword>
<gene>
    <name evidence="3" type="ORF">IV203_005747</name>
</gene>
<protein>
    <submittedName>
        <fullName evidence="3">Uncharacterized protein</fullName>
    </submittedName>
</protein>
<evidence type="ECO:0000313" key="3">
    <source>
        <dbReference type="EMBL" id="KAG7346678.1"/>
    </source>
</evidence>
<comment type="caution">
    <text evidence="3">The sequence shown here is derived from an EMBL/GenBank/DDBJ whole genome shotgun (WGS) entry which is preliminary data.</text>
</comment>
<dbReference type="AlphaFoldDB" id="A0A9K3PGM5"/>
<organism evidence="3 4">
    <name type="scientific">Nitzschia inconspicua</name>
    <dbReference type="NCBI Taxonomy" id="303405"/>
    <lineage>
        <taxon>Eukaryota</taxon>
        <taxon>Sar</taxon>
        <taxon>Stramenopiles</taxon>
        <taxon>Ochrophyta</taxon>
        <taxon>Bacillariophyta</taxon>
        <taxon>Bacillariophyceae</taxon>
        <taxon>Bacillariophycidae</taxon>
        <taxon>Bacillariales</taxon>
        <taxon>Bacillariaceae</taxon>
        <taxon>Nitzschia</taxon>
    </lineage>
</organism>
<accession>A0A9K3PGM5</accession>
<dbReference type="Proteomes" id="UP000693970">
    <property type="component" value="Unassembled WGS sequence"/>
</dbReference>